<feature type="active site" description="Schiff-base intermediate with substrate" evidence="12 14">
    <location>
        <position position="171"/>
    </location>
</feature>
<dbReference type="InterPro" id="IPR013785">
    <property type="entry name" value="Aldolase_TIM"/>
</dbReference>
<dbReference type="InterPro" id="IPR020624">
    <property type="entry name" value="Schiff_base-form_aldolases_CS"/>
</dbReference>
<evidence type="ECO:0000256" key="4">
    <source>
        <dbReference type="ARBA" id="ARBA00012086"/>
    </source>
</evidence>
<dbReference type="PANTHER" id="PTHR12128:SF66">
    <property type="entry name" value="4-HYDROXY-2-OXOGLUTARATE ALDOLASE, MITOCHONDRIAL"/>
    <property type="match status" value="1"/>
</dbReference>
<dbReference type="GO" id="GO:0008840">
    <property type="term" value="F:4-hydroxy-tetrahydrodipicolinate synthase activity"/>
    <property type="evidence" value="ECO:0007669"/>
    <property type="project" value="UniProtKB-UniRule"/>
</dbReference>
<reference evidence="17 18" key="2">
    <citation type="journal article" date="2017" name="Int. J. Syst. Evol. Microbiol.">
        <title>Gordonia phthalatica sp. nov., a di-n-butyl phthalate-degrading bacterium isolated from activated sludge.</title>
        <authorList>
            <person name="Jin D."/>
            <person name="Kong X."/>
            <person name="Jia M."/>
            <person name="Yu X."/>
            <person name="Wang X."/>
            <person name="Zhuang X."/>
            <person name="Deng Y."/>
            <person name="Bai Z."/>
        </authorList>
    </citation>
    <scope>NUCLEOTIDE SEQUENCE [LARGE SCALE GENOMIC DNA]</scope>
    <source>
        <strain evidence="17 18">QH-11</strain>
    </source>
</reference>
<proteinExistence type="inferred from homology"/>
<evidence type="ECO:0000256" key="12">
    <source>
        <dbReference type="HAMAP-Rule" id="MF_00418"/>
    </source>
</evidence>
<evidence type="ECO:0000256" key="5">
    <source>
        <dbReference type="ARBA" id="ARBA00022490"/>
    </source>
</evidence>
<dbReference type="InterPro" id="IPR020625">
    <property type="entry name" value="Schiff_base-form_aldolases_AS"/>
</dbReference>
<dbReference type="PIRSF" id="PIRSF001365">
    <property type="entry name" value="DHDPS"/>
    <property type="match status" value="1"/>
</dbReference>
<evidence type="ECO:0000256" key="1">
    <source>
        <dbReference type="ARBA" id="ARBA00003294"/>
    </source>
</evidence>
<comment type="subunit">
    <text evidence="12">Homotetramer; dimer of dimers.</text>
</comment>
<keyword evidence="9 12" id="KW-0456">Lyase</keyword>
<organism evidence="17 18">
    <name type="scientific">Gordonia phthalatica</name>
    <dbReference type="NCBI Taxonomy" id="1136941"/>
    <lineage>
        <taxon>Bacteria</taxon>
        <taxon>Bacillati</taxon>
        <taxon>Actinomycetota</taxon>
        <taxon>Actinomycetes</taxon>
        <taxon>Mycobacteriales</taxon>
        <taxon>Gordoniaceae</taxon>
        <taxon>Gordonia</taxon>
    </lineage>
</organism>
<evidence type="ECO:0000256" key="11">
    <source>
        <dbReference type="ARBA" id="ARBA00047836"/>
    </source>
</evidence>
<evidence type="ECO:0000256" key="16">
    <source>
        <dbReference type="SAM" id="MobiDB-lite"/>
    </source>
</evidence>
<feature type="site" description="Part of a proton relay during catalysis" evidence="12">
    <location>
        <position position="117"/>
    </location>
</feature>
<dbReference type="OrthoDB" id="9782828at2"/>
<evidence type="ECO:0000313" key="18">
    <source>
        <dbReference type="Proteomes" id="UP000063789"/>
    </source>
</evidence>
<dbReference type="Pfam" id="PF00701">
    <property type="entry name" value="DHDPS"/>
    <property type="match status" value="1"/>
</dbReference>
<dbReference type="GO" id="GO:0005829">
    <property type="term" value="C:cytosol"/>
    <property type="evidence" value="ECO:0007669"/>
    <property type="project" value="TreeGrafter"/>
</dbReference>
<dbReference type="EC" id="4.3.3.7" evidence="4 12"/>
<keyword evidence="7 12" id="KW-0220">Diaminopimelate biosynthesis</keyword>
<dbReference type="UniPathway" id="UPA00034">
    <property type="reaction ID" value="UER00017"/>
</dbReference>
<dbReference type="InterPro" id="IPR002220">
    <property type="entry name" value="DapA-like"/>
</dbReference>
<evidence type="ECO:0000256" key="7">
    <source>
        <dbReference type="ARBA" id="ARBA00022915"/>
    </source>
</evidence>
<comment type="pathway">
    <text evidence="2 12">Amino-acid biosynthesis; L-lysine biosynthesis via DAP pathway; (S)-tetrahydrodipicolinate from L-aspartate: step 3/4.</text>
</comment>
<comment type="function">
    <text evidence="1 12">Catalyzes the condensation of (S)-aspartate-beta-semialdehyde [(S)-ASA] and pyruvate to 4-hydroxy-tetrahydrodipicolinate (HTPA).</text>
</comment>
<dbReference type="RefSeq" id="WP_062391920.1">
    <property type="nucleotide sequence ID" value="NZ_CP011853.1"/>
</dbReference>
<dbReference type="NCBIfam" id="TIGR00674">
    <property type="entry name" value="dapA"/>
    <property type="match status" value="1"/>
</dbReference>
<keyword evidence="5 12" id="KW-0963">Cytoplasm</keyword>
<protein>
    <recommendedName>
        <fullName evidence="4 12">4-hydroxy-tetrahydrodipicolinate synthase</fullName>
        <shortName evidence="12">HTPA synthase</shortName>
        <ecNumber evidence="4 12">4.3.3.7</ecNumber>
    </recommendedName>
</protein>
<evidence type="ECO:0000256" key="2">
    <source>
        <dbReference type="ARBA" id="ARBA00005120"/>
    </source>
</evidence>
<keyword evidence="8 12" id="KW-0457">Lysine biosynthesis</keyword>
<feature type="binding site" evidence="12 15">
    <location>
        <position position="55"/>
    </location>
    <ligand>
        <name>pyruvate</name>
        <dbReference type="ChEBI" id="CHEBI:15361"/>
    </ligand>
</feature>
<dbReference type="AlphaFoldDB" id="A0A0N9N089"/>
<dbReference type="GO" id="GO:0019877">
    <property type="term" value="P:diaminopimelate biosynthetic process"/>
    <property type="evidence" value="ECO:0007669"/>
    <property type="project" value="UniProtKB-UniRule"/>
</dbReference>
<evidence type="ECO:0000256" key="6">
    <source>
        <dbReference type="ARBA" id="ARBA00022605"/>
    </source>
</evidence>
<dbReference type="PRINTS" id="PR00146">
    <property type="entry name" value="DHPICSNTHASE"/>
</dbReference>
<comment type="similarity">
    <text evidence="3 12 13">Belongs to the DapA family.</text>
</comment>
<evidence type="ECO:0000256" key="15">
    <source>
        <dbReference type="PIRSR" id="PIRSR001365-2"/>
    </source>
</evidence>
<dbReference type="PROSITE" id="PS00666">
    <property type="entry name" value="DHDPS_2"/>
    <property type="match status" value="1"/>
</dbReference>
<dbReference type="Proteomes" id="UP000063789">
    <property type="component" value="Chromosome"/>
</dbReference>
<gene>
    <name evidence="12" type="primary">dapA</name>
    <name evidence="17" type="ORF">ACH46_04805</name>
</gene>
<keyword evidence="6 12" id="KW-0028">Amino-acid biosynthesis</keyword>
<name>A0A0N9N089_9ACTN</name>
<dbReference type="STRING" id="1136941.ACH46_04805"/>
<keyword evidence="18" id="KW-1185">Reference proteome</keyword>
<feature type="binding site" evidence="12 15">
    <location>
        <position position="211"/>
    </location>
    <ligand>
        <name>pyruvate</name>
        <dbReference type="ChEBI" id="CHEBI:15361"/>
    </ligand>
</feature>
<sequence length="309" mass="31750">MTPTASSARAAFGRNTVAMPTPMNPDGSLDELGIVEVAKHLVALGCDGIIVAGTTGEAPTLDVDELVRLLQLVREGAGPDTKLTVGVGTNHTAKSVHTAQVIAAAGADALLVVTPYYSKPTQAGVIAHIVAIADATELPVMVYDIPGRTGLPLAYETIVELARHPRIAAVKDAKGDLFEAMSVMAATGISYYCGIDELNLPYLAAGASGVVSVVGAVSADRNLALMEAIDVGDLAAARAINDEVRPLTLALMKTAPGAVTAKAALREIGVIGHAAVRSPMLELADADVAVVREALINDGQPVRDRLLAV</sequence>
<dbReference type="InterPro" id="IPR005263">
    <property type="entry name" value="DapA"/>
</dbReference>
<dbReference type="SMART" id="SM01130">
    <property type="entry name" value="DHDPS"/>
    <property type="match status" value="1"/>
</dbReference>
<dbReference type="Gene3D" id="3.20.20.70">
    <property type="entry name" value="Aldolase class I"/>
    <property type="match status" value="1"/>
</dbReference>
<reference evidence="18" key="1">
    <citation type="submission" date="2015-06" db="EMBL/GenBank/DDBJ databases">
        <title>Complete genome sequence and metabolic analysis of phthalate degradation pathway in Gordonia sp. QH-11.</title>
        <authorList>
            <person name="Jin D."/>
            <person name="Kong X."/>
            <person name="Bai Z."/>
        </authorList>
    </citation>
    <scope>NUCLEOTIDE SEQUENCE [LARGE SCALE GENOMIC DNA]</scope>
    <source>
        <strain evidence="18">QH-11</strain>
    </source>
</reference>
<evidence type="ECO:0000256" key="13">
    <source>
        <dbReference type="PIRNR" id="PIRNR001365"/>
    </source>
</evidence>
<dbReference type="EMBL" id="CP011853">
    <property type="protein sequence ID" value="ALG83955.1"/>
    <property type="molecule type" value="Genomic_DNA"/>
</dbReference>
<feature type="region of interest" description="Disordered" evidence="16">
    <location>
        <begin position="1"/>
        <end position="24"/>
    </location>
</feature>
<dbReference type="SUPFAM" id="SSF51569">
    <property type="entry name" value="Aldolase"/>
    <property type="match status" value="1"/>
</dbReference>
<comment type="subcellular location">
    <subcellularLocation>
        <location evidence="12">Cytoplasm</location>
    </subcellularLocation>
</comment>
<keyword evidence="10 12" id="KW-0704">Schiff base</keyword>
<comment type="caution">
    <text evidence="12">Was originally thought to be a dihydrodipicolinate synthase (DHDPS), catalyzing the condensation of (S)-aspartate-beta-semialdehyde [(S)-ASA] and pyruvate to dihydrodipicolinate (DHDP). However, it was shown in E.coli that the product of the enzymatic reaction is not dihydrodipicolinate but in fact (4S)-4-hydroxy-2,3,4,5-tetrahydro-(2S)-dipicolinic acid (HTPA), and that the consecutive dehydration reaction leading to DHDP is not spontaneous but catalyzed by DapB.</text>
</comment>
<evidence type="ECO:0000256" key="3">
    <source>
        <dbReference type="ARBA" id="ARBA00007592"/>
    </source>
</evidence>
<evidence type="ECO:0000256" key="8">
    <source>
        <dbReference type="ARBA" id="ARBA00023154"/>
    </source>
</evidence>
<accession>A0A0N9N089</accession>
<evidence type="ECO:0000313" key="17">
    <source>
        <dbReference type="EMBL" id="ALG83955.1"/>
    </source>
</evidence>
<evidence type="ECO:0000256" key="10">
    <source>
        <dbReference type="ARBA" id="ARBA00023270"/>
    </source>
</evidence>
<evidence type="ECO:0000256" key="9">
    <source>
        <dbReference type="ARBA" id="ARBA00023239"/>
    </source>
</evidence>
<evidence type="ECO:0000256" key="14">
    <source>
        <dbReference type="PIRSR" id="PIRSR001365-1"/>
    </source>
</evidence>
<dbReference type="KEGG" id="goq:ACH46_04805"/>
<feature type="active site" description="Proton donor/acceptor" evidence="12 14">
    <location>
        <position position="143"/>
    </location>
</feature>
<comment type="catalytic activity">
    <reaction evidence="11 12">
        <text>L-aspartate 4-semialdehyde + pyruvate = (2S,4S)-4-hydroxy-2,3,4,5-tetrahydrodipicolinate + H2O + H(+)</text>
        <dbReference type="Rhea" id="RHEA:34171"/>
        <dbReference type="ChEBI" id="CHEBI:15361"/>
        <dbReference type="ChEBI" id="CHEBI:15377"/>
        <dbReference type="ChEBI" id="CHEBI:15378"/>
        <dbReference type="ChEBI" id="CHEBI:67139"/>
        <dbReference type="ChEBI" id="CHEBI:537519"/>
        <dbReference type="EC" id="4.3.3.7"/>
    </reaction>
</comment>
<dbReference type="PANTHER" id="PTHR12128">
    <property type="entry name" value="DIHYDRODIPICOLINATE SYNTHASE"/>
    <property type="match status" value="1"/>
</dbReference>
<feature type="site" description="Part of a proton relay during catalysis" evidence="12">
    <location>
        <position position="54"/>
    </location>
</feature>
<dbReference type="PATRIC" id="fig|1136941.3.peg.976"/>
<dbReference type="GO" id="GO:0009089">
    <property type="term" value="P:lysine biosynthetic process via diaminopimelate"/>
    <property type="evidence" value="ECO:0007669"/>
    <property type="project" value="UniProtKB-UniRule"/>
</dbReference>
<dbReference type="HAMAP" id="MF_00418">
    <property type="entry name" value="DapA"/>
    <property type="match status" value="1"/>
</dbReference>
<dbReference type="PROSITE" id="PS00665">
    <property type="entry name" value="DHDPS_1"/>
    <property type="match status" value="1"/>
</dbReference>